<keyword evidence="2" id="KW-1003">Cell membrane</keyword>
<keyword evidence="6" id="KW-0255">Endonuclease</keyword>
<dbReference type="InterPro" id="IPR019307">
    <property type="entry name" value="RNA-bd_AU-1/RNase_E/G"/>
</dbReference>
<dbReference type="PANTHER" id="PTHR30001:SF1">
    <property type="entry name" value="RIBONUCLEASE E_G-LIKE PROTEIN, CHLOROPLASTIC"/>
    <property type="match status" value="1"/>
</dbReference>
<evidence type="ECO:0000256" key="4">
    <source>
        <dbReference type="ARBA" id="ARBA00022722"/>
    </source>
</evidence>
<evidence type="ECO:0000313" key="14">
    <source>
        <dbReference type="Proteomes" id="UP000572953"/>
    </source>
</evidence>
<proteinExistence type="predicted"/>
<dbReference type="GO" id="GO:0016787">
    <property type="term" value="F:hydrolase activity"/>
    <property type="evidence" value="ECO:0007669"/>
    <property type="project" value="UniProtKB-KW"/>
</dbReference>
<gene>
    <name evidence="13" type="ORF">EBV78_03830</name>
</gene>
<dbReference type="PROSITE" id="PS50126">
    <property type="entry name" value="S1"/>
    <property type="match status" value="1"/>
</dbReference>
<dbReference type="GO" id="GO:0004519">
    <property type="term" value="F:endonuclease activity"/>
    <property type="evidence" value="ECO:0007669"/>
    <property type="project" value="UniProtKB-KW"/>
</dbReference>
<dbReference type="NCBIfam" id="TIGR00757">
    <property type="entry name" value="RNaseEG"/>
    <property type="match status" value="1"/>
</dbReference>
<accession>A0A845S608</accession>
<evidence type="ECO:0000256" key="7">
    <source>
        <dbReference type="ARBA" id="ARBA00022801"/>
    </source>
</evidence>
<dbReference type="InterPro" id="IPR003029">
    <property type="entry name" value="S1_domain"/>
</dbReference>
<dbReference type="InterPro" id="IPR012340">
    <property type="entry name" value="NA-bd_OB-fold"/>
</dbReference>
<evidence type="ECO:0000256" key="2">
    <source>
        <dbReference type="ARBA" id="ARBA00022475"/>
    </source>
</evidence>
<dbReference type="GO" id="GO:0003723">
    <property type="term" value="F:RNA binding"/>
    <property type="evidence" value="ECO:0007669"/>
    <property type="project" value="UniProtKB-KW"/>
</dbReference>
<dbReference type="InterPro" id="IPR004659">
    <property type="entry name" value="RNase_E/G"/>
</dbReference>
<dbReference type="PANTHER" id="PTHR30001">
    <property type="entry name" value="RIBONUCLEASE"/>
    <property type="match status" value="1"/>
</dbReference>
<keyword evidence="9" id="KW-0694">RNA-binding</keyword>
<evidence type="ECO:0000259" key="12">
    <source>
        <dbReference type="PROSITE" id="PS50126"/>
    </source>
</evidence>
<evidence type="ECO:0000256" key="10">
    <source>
        <dbReference type="ARBA" id="ARBA00023136"/>
    </source>
</evidence>
<feature type="domain" description="S1 motif" evidence="12">
    <location>
        <begin position="40"/>
        <end position="123"/>
    </location>
</feature>
<keyword evidence="5" id="KW-0479">Metal-binding</keyword>
<evidence type="ECO:0000313" key="13">
    <source>
        <dbReference type="EMBL" id="NCU63193.1"/>
    </source>
</evidence>
<dbReference type="SUPFAM" id="SSF50249">
    <property type="entry name" value="Nucleic acid-binding proteins"/>
    <property type="match status" value="1"/>
</dbReference>
<dbReference type="GO" id="GO:0006364">
    <property type="term" value="P:rRNA processing"/>
    <property type="evidence" value="ECO:0007669"/>
    <property type="project" value="TreeGrafter"/>
</dbReference>
<evidence type="ECO:0000256" key="6">
    <source>
        <dbReference type="ARBA" id="ARBA00022759"/>
    </source>
</evidence>
<dbReference type="Proteomes" id="UP000572953">
    <property type="component" value="Unassembled WGS sequence"/>
</dbReference>
<dbReference type="AlphaFoldDB" id="A0A845S608"/>
<evidence type="ECO:0000256" key="3">
    <source>
        <dbReference type="ARBA" id="ARBA00022519"/>
    </source>
</evidence>
<dbReference type="Pfam" id="PF10150">
    <property type="entry name" value="RNase_E_G"/>
    <property type="match status" value="1"/>
</dbReference>
<protein>
    <submittedName>
        <fullName evidence="13">Rne/Rng family ribonuclease</fullName>
    </submittedName>
</protein>
<evidence type="ECO:0000256" key="9">
    <source>
        <dbReference type="ARBA" id="ARBA00022884"/>
    </source>
</evidence>
<dbReference type="GO" id="GO:0005737">
    <property type="term" value="C:cytoplasm"/>
    <property type="evidence" value="ECO:0007669"/>
    <property type="project" value="TreeGrafter"/>
</dbReference>
<comment type="cofactor">
    <cofactor evidence="1">
        <name>Mg(2+)</name>
        <dbReference type="ChEBI" id="CHEBI:18420"/>
    </cofactor>
</comment>
<keyword evidence="8" id="KW-0460">Magnesium</keyword>
<dbReference type="GO" id="GO:0004540">
    <property type="term" value="F:RNA nuclease activity"/>
    <property type="evidence" value="ECO:0007669"/>
    <property type="project" value="InterPro"/>
</dbReference>
<evidence type="ECO:0000256" key="11">
    <source>
        <dbReference type="SAM" id="MobiDB-lite"/>
    </source>
</evidence>
<evidence type="ECO:0000256" key="8">
    <source>
        <dbReference type="ARBA" id="ARBA00022842"/>
    </source>
</evidence>
<evidence type="ECO:0000256" key="1">
    <source>
        <dbReference type="ARBA" id="ARBA00001946"/>
    </source>
</evidence>
<feature type="compositionally biased region" description="Basic and acidic residues" evidence="11">
    <location>
        <begin position="148"/>
        <end position="157"/>
    </location>
</feature>
<dbReference type="Pfam" id="PF00575">
    <property type="entry name" value="S1"/>
    <property type="match status" value="1"/>
</dbReference>
<dbReference type="SMART" id="SM00316">
    <property type="entry name" value="S1"/>
    <property type="match status" value="1"/>
</dbReference>
<dbReference type="EMBL" id="RGGN01000154">
    <property type="protein sequence ID" value="NCU63193.1"/>
    <property type="molecule type" value="Genomic_DNA"/>
</dbReference>
<organism evidence="13 14">
    <name type="scientific">Candidatus Fonsibacter lacus</name>
    <dbReference type="NCBI Taxonomy" id="2576439"/>
    <lineage>
        <taxon>Bacteria</taxon>
        <taxon>Pseudomonadati</taxon>
        <taxon>Pseudomonadota</taxon>
        <taxon>Alphaproteobacteria</taxon>
        <taxon>Candidatus Pelagibacterales</taxon>
        <taxon>Candidatus Pelagibacterales incertae sedis</taxon>
        <taxon>Candidatus Fonsibacter</taxon>
    </lineage>
</organism>
<comment type="caution">
    <text evidence="13">The sequence shown here is derived from an EMBL/GenBank/DDBJ whole genome shotgun (WGS) entry which is preliminary data.</text>
</comment>
<feature type="compositionally biased region" description="Basic and acidic residues" evidence="11">
    <location>
        <begin position="102"/>
        <end position="114"/>
    </location>
</feature>
<dbReference type="Gene3D" id="2.40.50.140">
    <property type="entry name" value="Nucleic acid-binding proteins"/>
    <property type="match status" value="1"/>
</dbReference>
<keyword evidence="10" id="KW-0472">Membrane</keyword>
<keyword evidence="7" id="KW-0378">Hydrolase</keyword>
<dbReference type="CDD" id="cd04453">
    <property type="entry name" value="S1_RNase_E"/>
    <property type="match status" value="1"/>
</dbReference>
<name>A0A845S608_9PROT</name>
<feature type="non-terminal residue" evidence="13">
    <location>
        <position position="465"/>
    </location>
</feature>
<sequence length="465" mass="53152">MSKDLLIDASHPEETRIAIKSDHGIEEYEYENIHRKNLKGNIYLGKVSRIEPSLQAAFVDFGNERHGFLAFNDIQSDYYQIPQADKDRIKKEEEEARAKLLEENDKEIVEHAEQGEDINLQDKNSSNGDQDEENIGNKASDEDVNSNEENHVEDKPKNNRSFYRFKRYRIQEVIKPGQIVLIQIVKEERGKKGAALTTFISLAGKYIVLMPNTAKGGGISRKIYSSSDRKKMKEIINDLELPKTMGLIVRTAGANKTKNEIKDDLTNLLGTWEEIRKKTLKSIAPSTIYEEEDLIARAIRDFYSKDIDSIIVDGDKAFEAAKKYAKKISSAHVKNIVKYKGKIPIFHHYNIEKYLNSIFEPRIELKSGGYIIISPTEALVSIDINSGRSTRERNVEKTALTNNLEAAEEIARQVKLRDLAGLIVIDFIDMENYSNKRLVERKLRESLKNDKARIQFGRISNFGLL</sequence>
<keyword evidence="3" id="KW-0997">Cell inner membrane</keyword>
<reference evidence="13 14" key="1">
    <citation type="submission" date="2018-10" db="EMBL/GenBank/DDBJ databases">
        <title>Iterative Subtractive Binning of Freshwater Chronoseries Metagenomes Recovers Nearly Complete Genomes from over Four Hundred Novel Species.</title>
        <authorList>
            <person name="Rodriguez-R L.M."/>
            <person name="Tsementzi D."/>
            <person name="Luo C."/>
            <person name="Konstantinidis K.T."/>
        </authorList>
    </citation>
    <scope>NUCLEOTIDE SEQUENCE [LARGE SCALE GENOMIC DNA]</scope>
    <source>
        <strain evidence="13">WB7_2B_003</strain>
    </source>
</reference>
<keyword evidence="4" id="KW-0540">Nuclease</keyword>
<feature type="region of interest" description="Disordered" evidence="11">
    <location>
        <begin position="102"/>
        <end position="158"/>
    </location>
</feature>
<dbReference type="GO" id="GO:0046872">
    <property type="term" value="F:metal ion binding"/>
    <property type="evidence" value="ECO:0007669"/>
    <property type="project" value="UniProtKB-KW"/>
</dbReference>
<evidence type="ECO:0000256" key="5">
    <source>
        <dbReference type="ARBA" id="ARBA00022723"/>
    </source>
</evidence>